<dbReference type="Pfam" id="PF09335">
    <property type="entry name" value="VTT_dom"/>
    <property type="match status" value="1"/>
</dbReference>
<accession>A0A7D4NR96</accession>
<dbReference type="AlphaFoldDB" id="A0A7D4NR96"/>
<feature type="transmembrane region" description="Helical" evidence="1">
    <location>
        <begin position="118"/>
        <end position="143"/>
    </location>
</feature>
<protein>
    <submittedName>
        <fullName evidence="3">DedA family protein</fullName>
    </submittedName>
</protein>
<evidence type="ECO:0000313" key="4">
    <source>
        <dbReference type="Proteomes" id="UP000504724"/>
    </source>
</evidence>
<dbReference type="KEGG" id="txa:HQN79_07335"/>
<proteinExistence type="predicted"/>
<dbReference type="InterPro" id="IPR051311">
    <property type="entry name" value="DedA_domain"/>
</dbReference>
<dbReference type="PANTHER" id="PTHR42709">
    <property type="entry name" value="ALKALINE PHOSPHATASE LIKE PROTEIN"/>
    <property type="match status" value="1"/>
</dbReference>
<dbReference type="InterPro" id="IPR032816">
    <property type="entry name" value="VTT_dom"/>
</dbReference>
<dbReference type="EMBL" id="CP054020">
    <property type="protein sequence ID" value="QKI89390.1"/>
    <property type="molecule type" value="Genomic_DNA"/>
</dbReference>
<evidence type="ECO:0000313" key="3">
    <source>
        <dbReference type="EMBL" id="QKI89390.1"/>
    </source>
</evidence>
<dbReference type="PANTHER" id="PTHR42709:SF4">
    <property type="entry name" value="INNER MEMBRANE PROTEIN YQAA"/>
    <property type="match status" value="1"/>
</dbReference>
<evidence type="ECO:0000259" key="2">
    <source>
        <dbReference type="Pfam" id="PF09335"/>
    </source>
</evidence>
<keyword evidence="1" id="KW-1133">Transmembrane helix</keyword>
<keyword evidence="1" id="KW-0472">Membrane</keyword>
<name>A0A7D4NR96_9GAMM</name>
<keyword evidence="4" id="KW-1185">Reference proteome</keyword>
<keyword evidence="1" id="KW-0812">Transmembrane</keyword>
<feature type="transmembrane region" description="Helical" evidence="1">
    <location>
        <begin position="36"/>
        <end position="58"/>
    </location>
</feature>
<reference evidence="3 4" key="1">
    <citation type="submission" date="2020-05" db="EMBL/GenBank/DDBJ databases">
        <title>Thiomicrorhabdus sediminis sp.nov. and Thiomicrorhabdus xiamenensis sp.nov., novel sulfur-oxidizing bacteria isolated from coastal sediment.</title>
        <authorList>
            <person name="Liu X."/>
        </authorList>
    </citation>
    <scope>NUCLEOTIDE SEQUENCE [LARGE SCALE GENOMIC DNA]</scope>
    <source>
        <strain evidence="3 4">G2</strain>
    </source>
</reference>
<sequence>MFDYLTLFILALLSATLLPGGSEVYLLTLAQEPQSVIWLLWLIATIGNTLGSAINYLLGRYLLHWQDRKWFPVSSTQLNRGQKWFNRYGYWSLLLAWAPLFGDALTLIAGIMRLKFMLFLLLVFTGKAIRYALVLGVAQGVVLL</sequence>
<evidence type="ECO:0000256" key="1">
    <source>
        <dbReference type="SAM" id="Phobius"/>
    </source>
</evidence>
<organism evidence="3 4">
    <name type="scientific">Thiomicrorhabdus xiamenensis</name>
    <dbReference type="NCBI Taxonomy" id="2739063"/>
    <lineage>
        <taxon>Bacteria</taxon>
        <taxon>Pseudomonadati</taxon>
        <taxon>Pseudomonadota</taxon>
        <taxon>Gammaproteobacteria</taxon>
        <taxon>Thiotrichales</taxon>
        <taxon>Piscirickettsiaceae</taxon>
        <taxon>Thiomicrorhabdus</taxon>
    </lineage>
</organism>
<feature type="transmembrane region" description="Helical" evidence="1">
    <location>
        <begin position="88"/>
        <end position="112"/>
    </location>
</feature>
<feature type="domain" description="VTT" evidence="2">
    <location>
        <begin position="37"/>
        <end position="135"/>
    </location>
</feature>
<dbReference type="Proteomes" id="UP000504724">
    <property type="component" value="Chromosome"/>
</dbReference>
<dbReference type="RefSeq" id="WP_173285288.1">
    <property type="nucleotide sequence ID" value="NZ_CP054020.1"/>
</dbReference>
<dbReference type="GO" id="GO:0005886">
    <property type="term" value="C:plasma membrane"/>
    <property type="evidence" value="ECO:0007669"/>
    <property type="project" value="UniProtKB-ARBA"/>
</dbReference>
<gene>
    <name evidence="3" type="ORF">HQN79_07335</name>
</gene>